<keyword evidence="5 8" id="KW-0812">Transmembrane</keyword>
<keyword evidence="10" id="KW-1185">Reference proteome</keyword>
<feature type="transmembrane region" description="Helical" evidence="8">
    <location>
        <begin position="181"/>
        <end position="205"/>
    </location>
</feature>
<evidence type="ECO:0000313" key="10">
    <source>
        <dbReference type="Proteomes" id="UP000254134"/>
    </source>
</evidence>
<dbReference type="AlphaFoldDB" id="A0A7M2YUZ5"/>
<evidence type="ECO:0000256" key="2">
    <source>
        <dbReference type="ARBA" id="ARBA00022475"/>
    </source>
</evidence>
<evidence type="ECO:0000256" key="6">
    <source>
        <dbReference type="ARBA" id="ARBA00022989"/>
    </source>
</evidence>
<dbReference type="GO" id="GO:0009103">
    <property type="term" value="P:lipopolysaccharide biosynthetic process"/>
    <property type="evidence" value="ECO:0007669"/>
    <property type="project" value="UniProtKB-ARBA"/>
</dbReference>
<feature type="transmembrane region" description="Helical" evidence="8">
    <location>
        <begin position="212"/>
        <end position="231"/>
    </location>
</feature>
<keyword evidence="2" id="KW-1003">Cell membrane</keyword>
<sequence length="546" mass="58309">MTQSVEARTDGRPWTPAARSFASAHGVVAGVSVIVAVAAAFLLHQLMAWPPHEDETLALFVGRDSLGGVIDHVTRDRGGAPLHFLFAWGVAHAGFGLGGSRLVSAAFAVASLPLVALLAARLTERRTALVATALVACSWAFLFHGVYARMYSMFLFLSLLSFLGLLRALDRGGRAWLPWAAAILLAVAAHPYGALVLAAQGVYVLLARRDRLRPAVAAFAAVAVAGIPFWLTDLVLAGRFDVGVGGRGDKLGGPTAIVTYLWQTAGDFSAGWWPVLAVVLLLALAGLATVDPDARKLALCTTLVPVVAFLAARLGGSASPESRHLIFVLPLFAVLVAAGVTRLARRLPLAAAGIVVALLAAEVAWAWQRTPPLFEWEPAQRQAARAQAEAYLAATSRPDDLLFGYEPLFLGAWERNRAFADTVLPRADARLTLRVLRRQPRPLGRGIWILDASERNNLKPRLEIENRDPGPPGMFVTHAFGPFLVIETEAPVGTPDRYLAAAARAMLAGRALGIGDADVNLQTIERADRASRGYGPSLRSRSSNSR</sequence>
<dbReference type="GO" id="GO:0010041">
    <property type="term" value="P:response to iron(III) ion"/>
    <property type="evidence" value="ECO:0007669"/>
    <property type="project" value="TreeGrafter"/>
</dbReference>
<dbReference type="EMBL" id="QQZY01000006">
    <property type="protein sequence ID" value="RDI73933.1"/>
    <property type="molecule type" value="Genomic_DNA"/>
</dbReference>
<dbReference type="RefSeq" id="WP_114796902.1">
    <property type="nucleotide sequence ID" value="NZ_QQZY01000006.1"/>
</dbReference>
<evidence type="ECO:0000313" key="9">
    <source>
        <dbReference type="EMBL" id="RDI73933.1"/>
    </source>
</evidence>
<protein>
    <submittedName>
        <fullName evidence="9">Dolichyl-phosphate-mannose-protein mannosyltransferase</fullName>
    </submittedName>
</protein>
<proteinExistence type="predicted"/>
<feature type="transmembrane region" description="Helical" evidence="8">
    <location>
        <begin position="102"/>
        <end position="120"/>
    </location>
</feature>
<dbReference type="InterPro" id="IPR050297">
    <property type="entry name" value="LipidA_mod_glycosyltrf_83"/>
</dbReference>
<dbReference type="PANTHER" id="PTHR33908">
    <property type="entry name" value="MANNOSYLTRANSFERASE YKCB-RELATED"/>
    <property type="match status" value="1"/>
</dbReference>
<evidence type="ECO:0000256" key="1">
    <source>
        <dbReference type="ARBA" id="ARBA00004651"/>
    </source>
</evidence>
<evidence type="ECO:0000256" key="4">
    <source>
        <dbReference type="ARBA" id="ARBA00022679"/>
    </source>
</evidence>
<keyword evidence="4 9" id="KW-0808">Transferase</keyword>
<dbReference type="GO" id="GO:0005886">
    <property type="term" value="C:plasma membrane"/>
    <property type="evidence" value="ECO:0007669"/>
    <property type="project" value="UniProtKB-SubCell"/>
</dbReference>
<reference evidence="9 10" key="1">
    <citation type="submission" date="2018-07" db="EMBL/GenBank/DDBJ databases">
        <title>High-quality-draft genome sequence of Gaiella occulta.</title>
        <authorList>
            <person name="Severino R."/>
            <person name="Froufe H.J.C."/>
            <person name="Rainey F.A."/>
            <person name="Barroso C."/>
            <person name="Albuquerque L."/>
            <person name="Lobo-Da-Cunha A."/>
            <person name="Da Costa M.S."/>
            <person name="Egas C."/>
        </authorList>
    </citation>
    <scope>NUCLEOTIDE SEQUENCE [LARGE SCALE GENOMIC DNA]</scope>
    <source>
        <strain evidence="9 10">F2-233</strain>
    </source>
</reference>
<evidence type="ECO:0000256" key="5">
    <source>
        <dbReference type="ARBA" id="ARBA00022692"/>
    </source>
</evidence>
<dbReference type="Proteomes" id="UP000254134">
    <property type="component" value="Unassembled WGS sequence"/>
</dbReference>
<feature type="transmembrane region" description="Helical" evidence="8">
    <location>
        <begin position="347"/>
        <end position="367"/>
    </location>
</feature>
<evidence type="ECO:0000256" key="7">
    <source>
        <dbReference type="ARBA" id="ARBA00023136"/>
    </source>
</evidence>
<dbReference type="PANTHER" id="PTHR33908:SF3">
    <property type="entry name" value="UNDECAPRENYL PHOSPHATE-ALPHA-4-AMINO-4-DEOXY-L-ARABINOSE ARABINOSYL TRANSFERASE"/>
    <property type="match status" value="1"/>
</dbReference>
<keyword evidence="7 8" id="KW-0472">Membrane</keyword>
<keyword evidence="3 9" id="KW-0328">Glycosyltransferase</keyword>
<comment type="subcellular location">
    <subcellularLocation>
        <location evidence="1">Cell membrane</location>
        <topology evidence="1">Multi-pass membrane protein</topology>
    </subcellularLocation>
</comment>
<accession>A0A7M2YUZ5</accession>
<feature type="transmembrane region" description="Helical" evidence="8">
    <location>
        <begin position="150"/>
        <end position="169"/>
    </location>
</feature>
<gene>
    <name evidence="9" type="ORF">Gocc_2497</name>
</gene>
<keyword evidence="6 8" id="KW-1133">Transmembrane helix</keyword>
<feature type="transmembrane region" description="Helical" evidence="8">
    <location>
        <begin position="297"/>
        <end position="316"/>
    </location>
</feature>
<dbReference type="GO" id="GO:0016763">
    <property type="term" value="F:pentosyltransferase activity"/>
    <property type="evidence" value="ECO:0007669"/>
    <property type="project" value="TreeGrafter"/>
</dbReference>
<feature type="transmembrane region" description="Helical" evidence="8">
    <location>
        <begin position="270"/>
        <end position="290"/>
    </location>
</feature>
<reference evidence="10" key="2">
    <citation type="journal article" date="2019" name="MicrobiologyOpen">
        <title>High-quality draft genome sequence of Gaiella occulta isolated from a 150 meter deep mineral water borehole and comparison with the genome sequences of other deep-branching lineages of the phylum Actinobacteria.</title>
        <authorList>
            <person name="Severino R."/>
            <person name="Froufe H.J.C."/>
            <person name="Barroso C."/>
            <person name="Albuquerque L."/>
            <person name="Lobo-da-Cunha A."/>
            <person name="da Costa M.S."/>
            <person name="Egas C."/>
        </authorList>
    </citation>
    <scope>NUCLEOTIDE SEQUENCE [LARGE SCALE GENOMIC DNA]</scope>
    <source>
        <strain evidence="10">F2-233</strain>
    </source>
</reference>
<feature type="transmembrane region" description="Helical" evidence="8">
    <location>
        <begin position="20"/>
        <end position="43"/>
    </location>
</feature>
<comment type="caution">
    <text evidence="9">The sequence shown here is derived from an EMBL/GenBank/DDBJ whole genome shotgun (WGS) entry which is preliminary data.</text>
</comment>
<feature type="transmembrane region" description="Helical" evidence="8">
    <location>
        <begin position="322"/>
        <end position="340"/>
    </location>
</feature>
<evidence type="ECO:0000256" key="8">
    <source>
        <dbReference type="SAM" id="Phobius"/>
    </source>
</evidence>
<name>A0A7M2YUZ5_9ACTN</name>
<evidence type="ECO:0000256" key="3">
    <source>
        <dbReference type="ARBA" id="ARBA00022676"/>
    </source>
</evidence>
<organism evidence="9 10">
    <name type="scientific">Gaiella occulta</name>
    <dbReference type="NCBI Taxonomy" id="1002870"/>
    <lineage>
        <taxon>Bacteria</taxon>
        <taxon>Bacillati</taxon>
        <taxon>Actinomycetota</taxon>
        <taxon>Thermoleophilia</taxon>
        <taxon>Gaiellales</taxon>
        <taxon>Gaiellaceae</taxon>
        <taxon>Gaiella</taxon>
    </lineage>
</organism>